<comment type="caution">
    <text evidence="1">The sequence shown here is derived from an EMBL/GenBank/DDBJ whole genome shotgun (WGS) entry which is preliminary data.</text>
</comment>
<keyword evidence="2" id="KW-1185">Reference proteome</keyword>
<dbReference type="Proteomes" id="UP001595699">
    <property type="component" value="Unassembled WGS sequence"/>
</dbReference>
<reference evidence="2" key="1">
    <citation type="journal article" date="2019" name="Int. J. Syst. Evol. Microbiol.">
        <title>The Global Catalogue of Microorganisms (GCM) 10K type strain sequencing project: providing services to taxonomists for standard genome sequencing and annotation.</title>
        <authorList>
            <consortium name="The Broad Institute Genomics Platform"/>
            <consortium name="The Broad Institute Genome Sequencing Center for Infectious Disease"/>
            <person name="Wu L."/>
            <person name="Ma J."/>
        </authorList>
    </citation>
    <scope>NUCLEOTIDE SEQUENCE [LARGE SCALE GENOMIC DNA]</scope>
    <source>
        <strain evidence="2">CGMCC 4.7241</strain>
    </source>
</reference>
<dbReference type="Gene3D" id="3.20.20.80">
    <property type="entry name" value="Glycosidases"/>
    <property type="match status" value="1"/>
</dbReference>
<dbReference type="InterPro" id="IPR017853">
    <property type="entry name" value="GH"/>
</dbReference>
<proteinExistence type="predicted"/>
<accession>A0ABV7YAP4</accession>
<gene>
    <name evidence="1" type="ORF">ACFOUW_15325</name>
</gene>
<dbReference type="EMBL" id="JBHRZH010000012">
    <property type="protein sequence ID" value="MFC3762212.1"/>
    <property type="molecule type" value="Genomic_DNA"/>
</dbReference>
<evidence type="ECO:0000313" key="1">
    <source>
        <dbReference type="EMBL" id="MFC3762212.1"/>
    </source>
</evidence>
<dbReference type="RefSeq" id="WP_205120748.1">
    <property type="nucleotide sequence ID" value="NZ_JAFBCM010000001.1"/>
</dbReference>
<organism evidence="1 2">
    <name type="scientific">Tenggerimyces flavus</name>
    <dbReference type="NCBI Taxonomy" id="1708749"/>
    <lineage>
        <taxon>Bacteria</taxon>
        <taxon>Bacillati</taxon>
        <taxon>Actinomycetota</taxon>
        <taxon>Actinomycetes</taxon>
        <taxon>Propionibacteriales</taxon>
        <taxon>Nocardioidaceae</taxon>
        <taxon>Tenggerimyces</taxon>
    </lineage>
</organism>
<evidence type="ECO:0000313" key="2">
    <source>
        <dbReference type="Proteomes" id="UP001595699"/>
    </source>
</evidence>
<evidence type="ECO:0008006" key="3">
    <source>
        <dbReference type="Google" id="ProtNLM"/>
    </source>
</evidence>
<name>A0ABV7YAP4_9ACTN</name>
<dbReference type="SUPFAM" id="SSF51445">
    <property type="entry name" value="(Trans)glycosidases"/>
    <property type="match status" value="1"/>
</dbReference>
<protein>
    <recommendedName>
        <fullName evidence="3">Abortive infection protein</fullName>
    </recommendedName>
</protein>
<sequence>MRVKGISYTVEGVPIEVVHRDLRVISDELHCTTVMVLGTEIVGHLRAVRAALEAGLDVWVRPQLVDWSRDDRLAHLMSLARQTEVLRLEFPGRVTLLVGSELSFTSAGMIPGPNEFVRLQVIVRPRLRRLFDRRITRKLNVLLAELLVTARREFHGQITYAAAGWENVDWSGFDIVGVNLYRSRANAAGYEDRLRSLRQTGEPVVVTEFGCGAFVGADQRGAASFRAVDWLADPPRVREGHVRDEATQARYLTELIALYERHGLDGCFVFTFAMPDFPHRSEPRQDLDLAGFGVVKFNEHGEWERKEAFDAVADAYSRLGSRQGP</sequence>